<dbReference type="GO" id="GO:0005524">
    <property type="term" value="F:ATP binding"/>
    <property type="evidence" value="ECO:0007669"/>
    <property type="project" value="UniProtKB-KW"/>
</dbReference>
<dbReference type="Gene3D" id="3.40.50.620">
    <property type="entry name" value="HUPs"/>
    <property type="match status" value="1"/>
</dbReference>
<dbReference type="EMBL" id="WJJP01000005">
    <property type="protein sequence ID" value="MBD3322975.1"/>
    <property type="molecule type" value="Genomic_DNA"/>
</dbReference>
<dbReference type="InterPro" id="IPR005248">
    <property type="entry name" value="NadD/NMNAT"/>
</dbReference>
<dbReference type="AlphaFoldDB" id="A0A9D5JRU9"/>
<organism evidence="12 13">
    <name type="scientific">candidate division KSB3 bacterium</name>
    <dbReference type="NCBI Taxonomy" id="2044937"/>
    <lineage>
        <taxon>Bacteria</taxon>
        <taxon>candidate division KSB3</taxon>
    </lineage>
</organism>
<evidence type="ECO:0000256" key="8">
    <source>
        <dbReference type="ARBA" id="ARBA00023027"/>
    </source>
</evidence>
<evidence type="ECO:0000256" key="9">
    <source>
        <dbReference type="ARBA" id="ARBA00048721"/>
    </source>
</evidence>
<gene>
    <name evidence="10 12" type="primary">nadD</name>
    <name evidence="12" type="ORF">GF339_00230</name>
</gene>
<dbReference type="EC" id="2.7.7.18" evidence="10"/>
<keyword evidence="3 10" id="KW-0662">Pyridine nucleotide biosynthesis</keyword>
<evidence type="ECO:0000256" key="2">
    <source>
        <dbReference type="ARBA" id="ARBA00005019"/>
    </source>
</evidence>
<keyword evidence="7 10" id="KW-0067">ATP-binding</keyword>
<evidence type="ECO:0000256" key="7">
    <source>
        <dbReference type="ARBA" id="ARBA00022840"/>
    </source>
</evidence>
<reference evidence="12" key="1">
    <citation type="submission" date="2019-11" db="EMBL/GenBank/DDBJ databases">
        <title>Microbial mats filling the niche in hypersaline microbial mats.</title>
        <authorList>
            <person name="Wong H.L."/>
            <person name="Macleod F.I."/>
            <person name="White R.A. III"/>
            <person name="Burns B.P."/>
        </authorList>
    </citation>
    <scope>NUCLEOTIDE SEQUENCE</scope>
    <source>
        <strain evidence="12">Rbin_158</strain>
    </source>
</reference>
<dbReference type="CDD" id="cd02165">
    <property type="entry name" value="NMNAT"/>
    <property type="match status" value="1"/>
</dbReference>
<comment type="function">
    <text evidence="1 10">Catalyzes the reversible adenylation of nicotinate mononucleotide (NaMN) to nicotinic acid adenine dinucleotide (NaAD).</text>
</comment>
<comment type="catalytic activity">
    <reaction evidence="9 10">
        <text>nicotinate beta-D-ribonucleotide + ATP + H(+) = deamido-NAD(+) + diphosphate</text>
        <dbReference type="Rhea" id="RHEA:22860"/>
        <dbReference type="ChEBI" id="CHEBI:15378"/>
        <dbReference type="ChEBI" id="CHEBI:30616"/>
        <dbReference type="ChEBI" id="CHEBI:33019"/>
        <dbReference type="ChEBI" id="CHEBI:57502"/>
        <dbReference type="ChEBI" id="CHEBI:58437"/>
        <dbReference type="EC" id="2.7.7.18"/>
    </reaction>
</comment>
<comment type="caution">
    <text evidence="12">The sequence shown here is derived from an EMBL/GenBank/DDBJ whole genome shotgun (WGS) entry which is preliminary data.</text>
</comment>
<evidence type="ECO:0000256" key="10">
    <source>
        <dbReference type="HAMAP-Rule" id="MF_00244"/>
    </source>
</evidence>
<dbReference type="HAMAP" id="MF_00244">
    <property type="entry name" value="NaMN_adenylyltr"/>
    <property type="match status" value="1"/>
</dbReference>
<dbReference type="Pfam" id="PF01467">
    <property type="entry name" value="CTP_transf_like"/>
    <property type="match status" value="1"/>
</dbReference>
<dbReference type="NCBIfam" id="TIGR00482">
    <property type="entry name" value="nicotinate (nicotinamide) nucleotide adenylyltransferase"/>
    <property type="match status" value="1"/>
</dbReference>
<evidence type="ECO:0000256" key="5">
    <source>
        <dbReference type="ARBA" id="ARBA00022695"/>
    </source>
</evidence>
<proteinExistence type="inferred from homology"/>
<dbReference type="GO" id="GO:0009435">
    <property type="term" value="P:NAD+ biosynthetic process"/>
    <property type="evidence" value="ECO:0007669"/>
    <property type="project" value="UniProtKB-UniRule"/>
</dbReference>
<keyword evidence="8 10" id="KW-0520">NAD</keyword>
<dbReference type="InterPro" id="IPR004821">
    <property type="entry name" value="Cyt_trans-like"/>
</dbReference>
<protein>
    <recommendedName>
        <fullName evidence="10">Probable nicotinate-nucleotide adenylyltransferase</fullName>
        <ecNumber evidence="10">2.7.7.18</ecNumber>
    </recommendedName>
    <alternativeName>
        <fullName evidence="10">Deamido-NAD(+) diphosphorylase</fullName>
    </alternativeName>
    <alternativeName>
        <fullName evidence="10">Deamido-NAD(+) pyrophosphorylase</fullName>
    </alternativeName>
    <alternativeName>
        <fullName evidence="10">Nicotinate mononucleotide adenylyltransferase</fullName>
        <shortName evidence="10">NaMN adenylyltransferase</shortName>
    </alternativeName>
</protein>
<evidence type="ECO:0000256" key="4">
    <source>
        <dbReference type="ARBA" id="ARBA00022679"/>
    </source>
</evidence>
<dbReference type="InterPro" id="IPR014729">
    <property type="entry name" value="Rossmann-like_a/b/a_fold"/>
</dbReference>
<accession>A0A9D5JRU9</accession>
<dbReference type="PANTHER" id="PTHR39321:SF3">
    <property type="entry name" value="PHOSPHOPANTETHEINE ADENYLYLTRANSFERASE"/>
    <property type="match status" value="1"/>
</dbReference>
<name>A0A9D5JRU9_9BACT</name>
<keyword evidence="6 10" id="KW-0547">Nucleotide-binding</keyword>
<dbReference type="SUPFAM" id="SSF52374">
    <property type="entry name" value="Nucleotidylyl transferase"/>
    <property type="match status" value="1"/>
</dbReference>
<dbReference type="GO" id="GO:0004515">
    <property type="term" value="F:nicotinate-nucleotide adenylyltransferase activity"/>
    <property type="evidence" value="ECO:0007669"/>
    <property type="project" value="UniProtKB-UniRule"/>
</dbReference>
<keyword evidence="5 10" id="KW-0548">Nucleotidyltransferase</keyword>
<sequence>MNVAILGGSFNPPHICHVLLTQYVVATAQIDQVWFLPCYQHAFGKALAPFHHRLTMCSLAVASFREGIVRVIPLERDRQGTSWTIDTVRHLQQHYPDIDFTWVIGSDVLSELPGWKDFDQLQHLISFLVIPRAGSLTSECSPVDGAPNSQLHALKTQRDALEQQGIQLPNISSTLVRERVRQQASIRHLVPREVEAYIYAHKLYARQE</sequence>
<dbReference type="Proteomes" id="UP000649604">
    <property type="component" value="Unassembled WGS sequence"/>
</dbReference>
<evidence type="ECO:0000313" key="13">
    <source>
        <dbReference type="Proteomes" id="UP000649604"/>
    </source>
</evidence>
<keyword evidence="4 10" id="KW-0808">Transferase</keyword>
<comment type="similarity">
    <text evidence="10">Belongs to the NadD family.</text>
</comment>
<evidence type="ECO:0000259" key="11">
    <source>
        <dbReference type="Pfam" id="PF01467"/>
    </source>
</evidence>
<evidence type="ECO:0000256" key="1">
    <source>
        <dbReference type="ARBA" id="ARBA00002324"/>
    </source>
</evidence>
<dbReference type="PANTHER" id="PTHR39321">
    <property type="entry name" value="NICOTINATE-NUCLEOTIDE ADENYLYLTRANSFERASE-RELATED"/>
    <property type="match status" value="1"/>
</dbReference>
<evidence type="ECO:0000256" key="3">
    <source>
        <dbReference type="ARBA" id="ARBA00022642"/>
    </source>
</evidence>
<evidence type="ECO:0000256" key="6">
    <source>
        <dbReference type="ARBA" id="ARBA00022741"/>
    </source>
</evidence>
<evidence type="ECO:0000313" key="12">
    <source>
        <dbReference type="EMBL" id="MBD3322975.1"/>
    </source>
</evidence>
<comment type="pathway">
    <text evidence="2 10">Cofactor biosynthesis; NAD(+) biosynthesis; deamido-NAD(+) from nicotinate D-ribonucleotide: step 1/1.</text>
</comment>
<feature type="domain" description="Cytidyltransferase-like" evidence="11">
    <location>
        <begin position="5"/>
        <end position="179"/>
    </location>
</feature>